<protein>
    <submittedName>
        <fullName evidence="3">Uncharacterized protein</fullName>
    </submittedName>
</protein>
<keyword evidence="4" id="KW-1185">Reference proteome</keyword>
<feature type="compositionally biased region" description="Polar residues" evidence="1">
    <location>
        <begin position="20"/>
        <end position="32"/>
    </location>
</feature>
<feature type="compositionally biased region" description="Polar residues" evidence="1">
    <location>
        <begin position="1"/>
        <end position="12"/>
    </location>
</feature>
<evidence type="ECO:0000256" key="2">
    <source>
        <dbReference type="SAM" id="Phobius"/>
    </source>
</evidence>
<organism evidence="3 4">
    <name type="scientific">Phialemonium atrogriseum</name>
    <dbReference type="NCBI Taxonomy" id="1093897"/>
    <lineage>
        <taxon>Eukaryota</taxon>
        <taxon>Fungi</taxon>
        <taxon>Dikarya</taxon>
        <taxon>Ascomycota</taxon>
        <taxon>Pezizomycotina</taxon>
        <taxon>Sordariomycetes</taxon>
        <taxon>Sordariomycetidae</taxon>
        <taxon>Cephalothecales</taxon>
        <taxon>Cephalothecaceae</taxon>
        <taxon>Phialemonium</taxon>
    </lineage>
</organism>
<reference evidence="3" key="1">
    <citation type="submission" date="2023-06" db="EMBL/GenBank/DDBJ databases">
        <title>Genome-scale phylogeny and comparative genomics of the fungal order Sordariales.</title>
        <authorList>
            <consortium name="Lawrence Berkeley National Laboratory"/>
            <person name="Hensen N."/>
            <person name="Bonometti L."/>
            <person name="Westerberg I."/>
            <person name="Brannstrom I.O."/>
            <person name="Guillou S."/>
            <person name="Cros-Aarteil S."/>
            <person name="Calhoun S."/>
            <person name="Haridas S."/>
            <person name="Kuo A."/>
            <person name="Mondo S."/>
            <person name="Pangilinan J."/>
            <person name="Riley R."/>
            <person name="Labutti K."/>
            <person name="Andreopoulos B."/>
            <person name="Lipzen A."/>
            <person name="Chen C."/>
            <person name="Yanf M."/>
            <person name="Daum C."/>
            <person name="Ng V."/>
            <person name="Clum A."/>
            <person name="Steindorff A."/>
            <person name="Ohm R."/>
            <person name="Martin F."/>
            <person name="Silar P."/>
            <person name="Natvig D."/>
            <person name="Lalanne C."/>
            <person name="Gautier V."/>
            <person name="Ament-Velasquez S.L."/>
            <person name="Kruys A."/>
            <person name="Hutchinson M.I."/>
            <person name="Powell A.J."/>
            <person name="Barry K."/>
            <person name="Miller A.N."/>
            <person name="Grigoriev I.V."/>
            <person name="Debuchy R."/>
            <person name="Gladieux P."/>
            <person name="Thoren M.H."/>
            <person name="Johannesson H."/>
        </authorList>
    </citation>
    <scope>NUCLEOTIDE SEQUENCE</scope>
    <source>
        <strain evidence="3">8032-3</strain>
    </source>
</reference>
<sequence>MQTEAPKSNHQTMPIPPTQSPETASPATSLVVQATPAHHHALSNDGGDRHHQHHRRDYQEPRPGPGATAWAGVGVGATGLVIILGLAAWAWRRSRWEVREEPVGDAEMGERGGGK</sequence>
<evidence type="ECO:0000256" key="1">
    <source>
        <dbReference type="SAM" id="MobiDB-lite"/>
    </source>
</evidence>
<dbReference type="AlphaFoldDB" id="A0AAJ0FCB9"/>
<keyword evidence="2" id="KW-1133">Transmembrane helix</keyword>
<feature type="region of interest" description="Disordered" evidence="1">
    <location>
        <begin position="1"/>
        <end position="70"/>
    </location>
</feature>
<proteinExistence type="predicted"/>
<evidence type="ECO:0000313" key="3">
    <source>
        <dbReference type="EMBL" id="KAK1763436.1"/>
    </source>
</evidence>
<feature type="transmembrane region" description="Helical" evidence="2">
    <location>
        <begin position="69"/>
        <end position="91"/>
    </location>
</feature>
<name>A0AAJ0FCB9_9PEZI</name>
<keyword evidence="2" id="KW-0812">Transmembrane</keyword>
<dbReference type="RefSeq" id="XP_060279649.1">
    <property type="nucleotide sequence ID" value="XM_060430697.1"/>
</dbReference>
<accession>A0AAJ0FCB9</accession>
<dbReference type="GeneID" id="85313884"/>
<keyword evidence="2" id="KW-0472">Membrane</keyword>
<gene>
    <name evidence="3" type="ORF">QBC33DRAFT_573343</name>
</gene>
<comment type="caution">
    <text evidence="3">The sequence shown here is derived from an EMBL/GenBank/DDBJ whole genome shotgun (WGS) entry which is preliminary data.</text>
</comment>
<dbReference type="EMBL" id="MU839027">
    <property type="protein sequence ID" value="KAK1763436.1"/>
    <property type="molecule type" value="Genomic_DNA"/>
</dbReference>
<evidence type="ECO:0000313" key="4">
    <source>
        <dbReference type="Proteomes" id="UP001244011"/>
    </source>
</evidence>
<dbReference type="Proteomes" id="UP001244011">
    <property type="component" value="Unassembled WGS sequence"/>
</dbReference>